<keyword evidence="1" id="KW-1133">Transmembrane helix</keyword>
<evidence type="ECO:0000313" key="3">
    <source>
        <dbReference type="Proteomes" id="UP001243009"/>
    </source>
</evidence>
<dbReference type="RefSeq" id="WP_305107146.1">
    <property type="nucleotide sequence ID" value="NZ_JAUTWS010000044.1"/>
</dbReference>
<protein>
    <submittedName>
        <fullName evidence="2">Prepilin-type N-terminal cleavage/methylation domain-containing protein</fullName>
    </submittedName>
</protein>
<dbReference type="Proteomes" id="UP001243009">
    <property type="component" value="Unassembled WGS sequence"/>
</dbReference>
<dbReference type="NCBIfam" id="TIGR02532">
    <property type="entry name" value="IV_pilin_GFxxxE"/>
    <property type="match status" value="1"/>
</dbReference>
<comment type="caution">
    <text evidence="2">The sequence shown here is derived from an EMBL/GenBank/DDBJ whole genome shotgun (WGS) entry which is preliminary data.</text>
</comment>
<feature type="transmembrane region" description="Helical" evidence="1">
    <location>
        <begin position="15"/>
        <end position="36"/>
    </location>
</feature>
<organism evidence="2 3">
    <name type="scientific">Paracraurococcus lichenis</name>
    <dbReference type="NCBI Taxonomy" id="3064888"/>
    <lineage>
        <taxon>Bacteria</taxon>
        <taxon>Pseudomonadati</taxon>
        <taxon>Pseudomonadota</taxon>
        <taxon>Alphaproteobacteria</taxon>
        <taxon>Acetobacterales</taxon>
        <taxon>Roseomonadaceae</taxon>
        <taxon>Paracraurococcus</taxon>
    </lineage>
</organism>
<accession>A0ABT9E819</accession>
<dbReference type="InterPro" id="IPR012902">
    <property type="entry name" value="N_methyl_site"/>
</dbReference>
<name>A0ABT9E819_9PROT</name>
<evidence type="ECO:0000313" key="2">
    <source>
        <dbReference type="EMBL" id="MDO9712291.1"/>
    </source>
</evidence>
<dbReference type="PROSITE" id="PS00409">
    <property type="entry name" value="PROKAR_NTER_METHYL"/>
    <property type="match status" value="1"/>
</dbReference>
<proteinExistence type="predicted"/>
<keyword evidence="1" id="KW-0472">Membrane</keyword>
<sequence>MRAERQAGFTLLEAMVAFAIAAIALAALLQGGLLGLRSTQIAGRTEEALARARSRLAALEGRPVTAMDQRGEDGGGFSWRLRVVPEASAGGVTLYAVSVAVGWRDGGEAREVRLETQRLGVTAAR</sequence>
<reference evidence="2 3" key="1">
    <citation type="submission" date="2023-08" db="EMBL/GenBank/DDBJ databases">
        <title>The draft genome sequence of Paracraurococcus sp. LOR1-02.</title>
        <authorList>
            <person name="Kingkaew E."/>
            <person name="Tanasupawat S."/>
        </authorList>
    </citation>
    <scope>NUCLEOTIDE SEQUENCE [LARGE SCALE GENOMIC DNA]</scope>
    <source>
        <strain evidence="2 3">LOR1-02</strain>
    </source>
</reference>
<gene>
    <name evidence="2" type="ORF">Q7A36_28370</name>
</gene>
<evidence type="ECO:0000256" key="1">
    <source>
        <dbReference type="SAM" id="Phobius"/>
    </source>
</evidence>
<keyword evidence="3" id="KW-1185">Reference proteome</keyword>
<dbReference type="EMBL" id="JAUTWS010000044">
    <property type="protein sequence ID" value="MDO9712291.1"/>
    <property type="molecule type" value="Genomic_DNA"/>
</dbReference>
<dbReference type="Pfam" id="PF07963">
    <property type="entry name" value="N_methyl"/>
    <property type="match status" value="1"/>
</dbReference>
<keyword evidence="1" id="KW-0812">Transmembrane</keyword>